<feature type="non-terminal residue" evidence="5">
    <location>
        <position position="1"/>
    </location>
</feature>
<protein>
    <submittedName>
        <fullName evidence="5">PfkB family carbohydrate kinase protein</fullName>
    </submittedName>
</protein>
<dbReference type="InterPro" id="IPR002173">
    <property type="entry name" value="Carboh/pur_kinase_PfkB_CS"/>
</dbReference>
<sequence length="258" mass="29415">YSEHVDGQQQAGGAATNVSLSLAHQKKPVLLKSQIGVDDVGYQVFRFLTDNNVNCDNVIRENTTSVSIATLTDQKNCTYSRVMNTFVMRSLDLDKITQKIQVVVCSGSSLKTQLLQQEIIDFVNKQNATFYLDLNPRQGLEYEDIKILTQRANFMHISSDDLRFYPKEVFEKALNQFILVTNKAWVKCFLNGKMICKVKVDVLEKEQIINTIGAGDSFNAGFIDEFLEKEIQVEEIMKRIENGIKNSRIVCQKREAWV</sequence>
<evidence type="ECO:0000256" key="1">
    <source>
        <dbReference type="ARBA" id="ARBA00010688"/>
    </source>
</evidence>
<evidence type="ECO:0000313" key="5">
    <source>
        <dbReference type="EMBL" id="JAP95178.1"/>
    </source>
</evidence>
<gene>
    <name evidence="5" type="ORF">TPC1_11914</name>
</gene>
<dbReference type="InterPro" id="IPR011611">
    <property type="entry name" value="PfkB_dom"/>
</dbReference>
<dbReference type="SUPFAM" id="SSF53613">
    <property type="entry name" value="Ribokinase-like"/>
    <property type="match status" value="1"/>
</dbReference>
<reference evidence="5" key="1">
    <citation type="submission" date="2015-07" db="EMBL/GenBank/DDBJ databases">
        <title>Adaptation to a free-living lifestyle via gene acquisitions in the diplomonad Trepomonas sp. PC1.</title>
        <authorList>
            <person name="Xu F."/>
            <person name="Jerlstrom-Hultqvist J."/>
            <person name="Kolisko M."/>
            <person name="Simpson A.G.B."/>
            <person name="Roger A.J."/>
            <person name="Svard S.G."/>
            <person name="Andersson J.O."/>
        </authorList>
    </citation>
    <scope>NUCLEOTIDE SEQUENCE</scope>
    <source>
        <strain evidence="5">PC1</strain>
    </source>
</reference>
<feature type="domain" description="Carbohydrate kinase PfkB" evidence="4">
    <location>
        <begin position="7"/>
        <end position="229"/>
    </location>
</feature>
<keyword evidence="2" id="KW-0808">Transferase</keyword>
<name>A0A146KG91_9EUKA</name>
<dbReference type="InterPro" id="IPR050306">
    <property type="entry name" value="PfkB_Carbo_kinase"/>
</dbReference>
<evidence type="ECO:0000259" key="4">
    <source>
        <dbReference type="Pfam" id="PF00294"/>
    </source>
</evidence>
<dbReference type="GO" id="GO:0016301">
    <property type="term" value="F:kinase activity"/>
    <property type="evidence" value="ECO:0007669"/>
    <property type="project" value="UniProtKB-KW"/>
</dbReference>
<dbReference type="AlphaFoldDB" id="A0A146KG91"/>
<dbReference type="EMBL" id="GDID01001428">
    <property type="protein sequence ID" value="JAP95178.1"/>
    <property type="molecule type" value="Transcribed_RNA"/>
</dbReference>
<dbReference type="PANTHER" id="PTHR43085:SF57">
    <property type="entry name" value="CARBOHYDRATE KINASE PFKB DOMAIN-CONTAINING PROTEIN"/>
    <property type="match status" value="1"/>
</dbReference>
<evidence type="ECO:0000256" key="2">
    <source>
        <dbReference type="ARBA" id="ARBA00022679"/>
    </source>
</evidence>
<proteinExistence type="inferred from homology"/>
<dbReference type="InterPro" id="IPR029056">
    <property type="entry name" value="Ribokinase-like"/>
</dbReference>
<dbReference type="PANTHER" id="PTHR43085">
    <property type="entry name" value="HEXOKINASE FAMILY MEMBER"/>
    <property type="match status" value="1"/>
</dbReference>
<dbReference type="Pfam" id="PF00294">
    <property type="entry name" value="PfkB"/>
    <property type="match status" value="1"/>
</dbReference>
<keyword evidence="3 5" id="KW-0418">Kinase</keyword>
<accession>A0A146KG91</accession>
<dbReference type="PROSITE" id="PS00584">
    <property type="entry name" value="PFKB_KINASES_2"/>
    <property type="match status" value="1"/>
</dbReference>
<organism evidence="5">
    <name type="scientific">Trepomonas sp. PC1</name>
    <dbReference type="NCBI Taxonomy" id="1076344"/>
    <lineage>
        <taxon>Eukaryota</taxon>
        <taxon>Metamonada</taxon>
        <taxon>Diplomonadida</taxon>
        <taxon>Hexamitidae</taxon>
        <taxon>Hexamitinae</taxon>
        <taxon>Trepomonas</taxon>
    </lineage>
</organism>
<evidence type="ECO:0000256" key="3">
    <source>
        <dbReference type="ARBA" id="ARBA00022777"/>
    </source>
</evidence>
<dbReference type="Gene3D" id="3.40.1190.20">
    <property type="match status" value="1"/>
</dbReference>
<comment type="similarity">
    <text evidence="1">Belongs to the carbohydrate kinase PfkB family.</text>
</comment>